<evidence type="ECO:0000256" key="5">
    <source>
        <dbReference type="PROSITE-ProRule" id="PRU00205"/>
    </source>
</evidence>
<dbReference type="Proteomes" id="UP000007875">
    <property type="component" value="Unassembled WGS sequence"/>
</dbReference>
<reference evidence="8" key="2">
    <citation type="submission" date="2025-08" db="UniProtKB">
        <authorList>
            <consortium name="Ensembl"/>
        </authorList>
    </citation>
    <scope>IDENTIFICATION</scope>
</reference>
<dbReference type="AlphaFoldDB" id="H2ZDZ0"/>
<reference evidence="9" key="1">
    <citation type="submission" date="2003-08" db="EMBL/GenBank/DDBJ databases">
        <authorList>
            <person name="Birren B."/>
            <person name="Nusbaum C."/>
            <person name="Abebe A."/>
            <person name="Abouelleil A."/>
            <person name="Adekoya E."/>
            <person name="Ait-zahra M."/>
            <person name="Allen N."/>
            <person name="Allen T."/>
            <person name="An P."/>
            <person name="Anderson M."/>
            <person name="Anderson S."/>
            <person name="Arachchi H."/>
            <person name="Armbruster J."/>
            <person name="Bachantsang P."/>
            <person name="Baldwin J."/>
            <person name="Barry A."/>
            <person name="Bayul T."/>
            <person name="Blitshsteyn B."/>
            <person name="Bloom T."/>
            <person name="Blye J."/>
            <person name="Boguslavskiy L."/>
            <person name="Borowsky M."/>
            <person name="Boukhgalter B."/>
            <person name="Brunache A."/>
            <person name="Butler J."/>
            <person name="Calixte N."/>
            <person name="Calvo S."/>
            <person name="Camarata J."/>
            <person name="Campo K."/>
            <person name="Chang J."/>
            <person name="Cheshatsang Y."/>
            <person name="Citroen M."/>
            <person name="Collymore A."/>
            <person name="Considine T."/>
            <person name="Cook A."/>
            <person name="Cooke P."/>
            <person name="Corum B."/>
            <person name="Cuomo C."/>
            <person name="David R."/>
            <person name="Dawoe T."/>
            <person name="Degray S."/>
            <person name="Dodge S."/>
            <person name="Dooley K."/>
            <person name="Dorje P."/>
            <person name="Dorjee K."/>
            <person name="Dorris L."/>
            <person name="Duffey N."/>
            <person name="Dupes A."/>
            <person name="Elkins T."/>
            <person name="Engels R."/>
            <person name="Erickson J."/>
            <person name="Farina A."/>
            <person name="Faro S."/>
            <person name="Ferreira P."/>
            <person name="Fischer H."/>
            <person name="Fitzgerald M."/>
            <person name="Foley K."/>
            <person name="Gage D."/>
            <person name="Galagan J."/>
            <person name="Gearin G."/>
            <person name="Gnerre S."/>
            <person name="Gnirke A."/>
            <person name="Goyette A."/>
            <person name="Graham J."/>
            <person name="Grandbois E."/>
            <person name="Gyaltsen K."/>
            <person name="Hafez N."/>
            <person name="Hagopian D."/>
            <person name="Hagos B."/>
            <person name="Hall J."/>
            <person name="Hatcher B."/>
            <person name="Heller A."/>
            <person name="Higgins H."/>
            <person name="Honan T."/>
            <person name="Horn A."/>
            <person name="Houde N."/>
            <person name="Hughes L."/>
            <person name="Hulme W."/>
            <person name="Husby E."/>
            <person name="Iliev I."/>
            <person name="Jaffe D."/>
            <person name="Jones C."/>
            <person name="Kamal M."/>
            <person name="Kamat A."/>
            <person name="Kamvysselis M."/>
            <person name="Karlsson E."/>
            <person name="Kells C."/>
            <person name="Kieu A."/>
            <person name="Kisner P."/>
            <person name="Kodira C."/>
            <person name="Kulbokas E."/>
            <person name="Labutti K."/>
            <person name="Lama D."/>
            <person name="Landers T."/>
            <person name="Leger J."/>
            <person name="Levine S."/>
            <person name="Lewis D."/>
            <person name="Lewis T."/>
            <person name="Lindblad-toh K."/>
            <person name="Liu X."/>
            <person name="Lokyitsang T."/>
            <person name="Lokyitsang Y."/>
            <person name="Lucien O."/>
            <person name="Lui A."/>
            <person name="Ma L.J."/>
            <person name="Mabbitt R."/>
            <person name="Macdonald J."/>
            <person name="Maclean C."/>
            <person name="Major J."/>
            <person name="Manning J."/>
            <person name="Marabella R."/>
            <person name="Maru K."/>
            <person name="Matthews C."/>
            <person name="Mauceli E."/>
            <person name="Mccarthy M."/>
            <person name="Mcdonough S."/>
            <person name="Mcghee T."/>
            <person name="Meldrim J."/>
            <person name="Meneus L."/>
            <person name="Mesirov J."/>
            <person name="Mihalev A."/>
            <person name="Mihova T."/>
            <person name="Mikkelsen T."/>
            <person name="Mlenga V."/>
            <person name="Moru K."/>
            <person name="Mozes J."/>
            <person name="Mulrain L."/>
            <person name="Munson G."/>
            <person name="Naylor J."/>
            <person name="Newes C."/>
            <person name="Nguyen C."/>
            <person name="Nguyen N."/>
            <person name="Nguyen T."/>
            <person name="Nicol R."/>
            <person name="Nielsen C."/>
            <person name="Nizzari M."/>
            <person name="Norbu C."/>
            <person name="Norbu N."/>
            <person name="O'donnell P."/>
            <person name="Okoawo O."/>
            <person name="O'leary S."/>
            <person name="Omotosho B."/>
            <person name="O'neill K."/>
            <person name="Osman S."/>
            <person name="Parker S."/>
            <person name="Perrin D."/>
            <person name="Phunkhang P."/>
            <person name="Piqani B."/>
            <person name="Purcell S."/>
            <person name="Rachupka T."/>
            <person name="Ramasamy U."/>
            <person name="Rameau R."/>
            <person name="Ray V."/>
            <person name="Raymond C."/>
            <person name="Retta R."/>
            <person name="Richardson S."/>
            <person name="Rise C."/>
            <person name="Rodriguez J."/>
            <person name="Rogers J."/>
            <person name="Rogov P."/>
            <person name="Rutman M."/>
            <person name="Schupbach R."/>
            <person name="Seaman C."/>
            <person name="Settipalli S."/>
            <person name="Sharpe T."/>
            <person name="Sheridan J."/>
            <person name="Sherpa N."/>
            <person name="Shi J."/>
            <person name="Smirnov S."/>
            <person name="Smith C."/>
            <person name="Sougnez C."/>
            <person name="Spencer B."/>
            <person name="Stalker J."/>
            <person name="Stange-thomann N."/>
            <person name="Stavropoulos S."/>
            <person name="Stetson K."/>
            <person name="Stone C."/>
            <person name="Stone S."/>
            <person name="Stubbs M."/>
            <person name="Talamas J."/>
            <person name="Tchuinga P."/>
            <person name="Tenzing P."/>
            <person name="Tesfaye S."/>
            <person name="Theodore J."/>
            <person name="Thoulutsang Y."/>
            <person name="Topham K."/>
            <person name="Towey S."/>
            <person name="Tsamla T."/>
            <person name="Tsomo N."/>
            <person name="Vallee D."/>
            <person name="Vassiliev H."/>
            <person name="Venkataraman V."/>
            <person name="Vinson J."/>
            <person name="Vo A."/>
            <person name="Wade C."/>
            <person name="Wang S."/>
            <person name="Wangchuk T."/>
            <person name="Wangdi T."/>
            <person name="Whittaker C."/>
            <person name="Wilkinson J."/>
            <person name="Wu Y."/>
            <person name="Wyman D."/>
            <person name="Yadav S."/>
            <person name="Yang S."/>
            <person name="Yang X."/>
            <person name="Yeager S."/>
            <person name="Yee E."/>
            <person name="Young G."/>
            <person name="Zainoun J."/>
            <person name="Zembeck L."/>
            <person name="Zimmer A."/>
            <person name="Zody M."/>
            <person name="Lander E."/>
        </authorList>
    </citation>
    <scope>NUCLEOTIDE SEQUENCE [LARGE SCALE GENOMIC DNA]</scope>
</reference>
<feature type="transmembrane region" description="Helical" evidence="6">
    <location>
        <begin position="47"/>
        <end position="66"/>
    </location>
</feature>
<protein>
    <recommendedName>
        <fullName evidence="7">TLC domain-containing protein</fullName>
    </recommendedName>
</protein>
<dbReference type="STRING" id="51511.ENSCSAVP00000015806"/>
<dbReference type="HOGENOM" id="CLU_034597_2_0_1"/>
<dbReference type="InterPro" id="IPR006634">
    <property type="entry name" value="TLC-dom"/>
</dbReference>
<evidence type="ECO:0000256" key="3">
    <source>
        <dbReference type="ARBA" id="ARBA00022989"/>
    </source>
</evidence>
<dbReference type="InParanoid" id="H2ZDZ0"/>
<dbReference type="InterPro" id="IPR050846">
    <property type="entry name" value="TLCD"/>
</dbReference>
<organism evidence="8 9">
    <name type="scientific">Ciona savignyi</name>
    <name type="common">Pacific transparent sea squirt</name>
    <dbReference type="NCBI Taxonomy" id="51511"/>
    <lineage>
        <taxon>Eukaryota</taxon>
        <taxon>Metazoa</taxon>
        <taxon>Chordata</taxon>
        <taxon>Tunicata</taxon>
        <taxon>Ascidiacea</taxon>
        <taxon>Phlebobranchia</taxon>
        <taxon>Cionidae</taxon>
        <taxon>Ciona</taxon>
    </lineage>
</organism>
<name>H2ZDZ0_CIOSA</name>
<dbReference type="GO" id="GO:0005783">
    <property type="term" value="C:endoplasmic reticulum"/>
    <property type="evidence" value="ECO:0007669"/>
    <property type="project" value="TreeGrafter"/>
</dbReference>
<accession>H2ZDZ0</accession>
<dbReference type="PANTHER" id="PTHR13439">
    <property type="entry name" value="CT120 PROTEIN"/>
    <property type="match status" value="1"/>
</dbReference>
<evidence type="ECO:0000256" key="4">
    <source>
        <dbReference type="ARBA" id="ARBA00023136"/>
    </source>
</evidence>
<sequence length="270" mass="30976">MNNFVTVIGSFIFFLFFDKKLSPYFSNLQFPKYRKLAMEQKNIWNSRNSSSLHATVVTLTCVYVLLFDEKVKKSPIWGVSKISESNIAIAVGYLLSDLYLLATTLARDNDTLGFVVHHLSAIYAYQFALRYGTLIYFANFRLLAEMSTPFVNIRWALSVCDVKTGTFYFYNGVMMTFCFFISRILSMPYYYYLVMNAVNSEDYQSISPLIHVSWISVCIVLDIMNIFWFKKMLVGILKHMKKSSEPPVECNGGHTVSIPPAANTVIIKED</sequence>
<dbReference type="Pfam" id="PF03798">
    <property type="entry name" value="TRAM_LAG1_CLN8"/>
    <property type="match status" value="1"/>
</dbReference>
<dbReference type="GO" id="GO:0055088">
    <property type="term" value="P:lipid homeostasis"/>
    <property type="evidence" value="ECO:0007669"/>
    <property type="project" value="TreeGrafter"/>
</dbReference>
<keyword evidence="3 6" id="KW-1133">Transmembrane helix</keyword>
<feature type="transmembrane region" description="Helical" evidence="6">
    <location>
        <begin position="206"/>
        <end position="229"/>
    </location>
</feature>
<dbReference type="GeneTree" id="ENSGT01010000222313"/>
<dbReference type="eggNOG" id="KOG4561">
    <property type="taxonomic scope" value="Eukaryota"/>
</dbReference>
<evidence type="ECO:0000256" key="6">
    <source>
        <dbReference type="SAM" id="Phobius"/>
    </source>
</evidence>
<comment type="subcellular location">
    <subcellularLocation>
        <location evidence="1">Membrane</location>
        <topology evidence="1">Multi-pass membrane protein</topology>
    </subcellularLocation>
</comment>
<dbReference type="PROSITE" id="PS50922">
    <property type="entry name" value="TLC"/>
    <property type="match status" value="1"/>
</dbReference>
<dbReference type="Ensembl" id="ENSCSAVT00000015985.1">
    <property type="protein sequence ID" value="ENSCSAVP00000015806.1"/>
    <property type="gene ID" value="ENSCSAVG00000009289.1"/>
</dbReference>
<evidence type="ECO:0000313" key="8">
    <source>
        <dbReference type="Ensembl" id="ENSCSAVP00000015806.1"/>
    </source>
</evidence>
<keyword evidence="4 5" id="KW-0472">Membrane</keyword>
<proteinExistence type="predicted"/>
<feature type="transmembrane region" description="Helical" evidence="6">
    <location>
        <begin position="165"/>
        <end position="186"/>
    </location>
</feature>
<dbReference type="PANTHER" id="PTHR13439:SF0">
    <property type="entry name" value="TOPOISOMERASE I DAMAGE AFFECTED PROTEIN 4"/>
    <property type="match status" value="1"/>
</dbReference>
<evidence type="ECO:0000259" key="7">
    <source>
        <dbReference type="PROSITE" id="PS50922"/>
    </source>
</evidence>
<dbReference type="GO" id="GO:0016020">
    <property type="term" value="C:membrane"/>
    <property type="evidence" value="ECO:0007669"/>
    <property type="project" value="UniProtKB-SubCell"/>
</dbReference>
<dbReference type="OMA" id="HANNHTD"/>
<dbReference type="SMART" id="SM00724">
    <property type="entry name" value="TLC"/>
    <property type="match status" value="1"/>
</dbReference>
<feature type="domain" description="TLC" evidence="7">
    <location>
        <begin position="39"/>
        <end position="241"/>
    </location>
</feature>
<reference evidence="8" key="3">
    <citation type="submission" date="2025-09" db="UniProtKB">
        <authorList>
            <consortium name="Ensembl"/>
        </authorList>
    </citation>
    <scope>IDENTIFICATION</scope>
</reference>
<keyword evidence="2 5" id="KW-0812">Transmembrane</keyword>
<feature type="transmembrane region" description="Helical" evidence="6">
    <location>
        <begin position="127"/>
        <end position="144"/>
    </location>
</feature>
<evidence type="ECO:0000256" key="1">
    <source>
        <dbReference type="ARBA" id="ARBA00004141"/>
    </source>
</evidence>
<keyword evidence="9" id="KW-1185">Reference proteome</keyword>
<evidence type="ECO:0000313" key="9">
    <source>
        <dbReference type="Proteomes" id="UP000007875"/>
    </source>
</evidence>
<evidence type="ECO:0000256" key="2">
    <source>
        <dbReference type="ARBA" id="ARBA00022692"/>
    </source>
</evidence>